<evidence type="ECO:0000256" key="10">
    <source>
        <dbReference type="SAM" id="Coils"/>
    </source>
</evidence>
<keyword evidence="6" id="KW-0067">ATP-binding</keyword>
<dbReference type="SUPFAM" id="SSF52540">
    <property type="entry name" value="P-loop containing nucleoside triphosphate hydrolases"/>
    <property type="match status" value="1"/>
</dbReference>
<sequence length="541" mass="58094">MIDELQVSNIALIREATLAPSPRFTVLTGETGAGKTALLSACRLLMGARADKTLVREGAESATAAGRFFRGDEETVVIRRLSADGRSRVSVNGHMAAVGELAQLVAPAIDLCGQHDQQQLTDVARHQALFDGWAHEGLAEALQGYEHAWEQRQQAQAALSRLTSAAQQSEAAIAQARADRDRIEAVDPLDDEYDDLLGRTQRAEHAEALMAAAQAAHGALAEEEGALDALNSAIFALDGVAAADAALADFAKPLKEAVFLAEDAARDIARYREDLDFNPEEMALLQSRLQELQALMRLFGPTLADVNKRRREAQQLLESIDCSDELVEKAKLQLNAANSALSEAGRVLSAARHGQKGTFEQQINEVLEQLEMKGAQLECQMAPLPFEQWTANGPDAIEFLFSPGKSLTPRPLARIASGGELSRVMLALKVVMGQADPVDTLVFDEIDAGVGGATAHALGRLLAQLAETHQVIVVTHLAQVAAFADTHYVVEKTDGDAPETLMRPVTDAARIQEVARLLSGSHTATSLAHAEELLASAQQER</sequence>
<evidence type="ECO:0000256" key="3">
    <source>
        <dbReference type="ARBA" id="ARBA00021315"/>
    </source>
</evidence>
<dbReference type="Pfam" id="PF02463">
    <property type="entry name" value="SMC_N"/>
    <property type="match status" value="1"/>
</dbReference>
<dbReference type="InterPro" id="IPR004604">
    <property type="entry name" value="DNA_recomb/repair_RecN"/>
</dbReference>
<comment type="similarity">
    <text evidence="2 9">Belongs to the RecN family.</text>
</comment>
<evidence type="ECO:0000256" key="1">
    <source>
        <dbReference type="ARBA" id="ARBA00003618"/>
    </source>
</evidence>
<accession>A0A7W5D0M8</accession>
<feature type="domain" description="RecF/RecN/SMC N-terminal" evidence="11">
    <location>
        <begin position="2"/>
        <end position="493"/>
    </location>
</feature>
<comment type="function">
    <text evidence="1 9">May be involved in recombinational repair of damaged DNA.</text>
</comment>
<dbReference type="GO" id="GO:0005524">
    <property type="term" value="F:ATP binding"/>
    <property type="evidence" value="ECO:0007669"/>
    <property type="project" value="UniProtKB-KW"/>
</dbReference>
<evidence type="ECO:0000256" key="4">
    <source>
        <dbReference type="ARBA" id="ARBA00022741"/>
    </source>
</evidence>
<evidence type="ECO:0000256" key="6">
    <source>
        <dbReference type="ARBA" id="ARBA00022840"/>
    </source>
</evidence>
<evidence type="ECO:0000313" key="12">
    <source>
        <dbReference type="EMBL" id="MBB3170480.1"/>
    </source>
</evidence>
<dbReference type="PANTHER" id="PTHR11059">
    <property type="entry name" value="DNA REPAIR PROTEIN RECN"/>
    <property type="match status" value="1"/>
</dbReference>
<dbReference type="PANTHER" id="PTHR11059:SF0">
    <property type="entry name" value="DNA REPAIR PROTEIN RECN"/>
    <property type="match status" value="1"/>
</dbReference>
<keyword evidence="7 9" id="KW-0234">DNA repair</keyword>
<keyword evidence="10" id="KW-0175">Coiled coil</keyword>
<evidence type="ECO:0000259" key="11">
    <source>
        <dbReference type="Pfam" id="PF02463"/>
    </source>
</evidence>
<dbReference type="InterPro" id="IPR003395">
    <property type="entry name" value="RecF/RecN/SMC_N"/>
</dbReference>
<name>A0A7W5D0M8_9ACTN</name>
<dbReference type="CDD" id="cd03241">
    <property type="entry name" value="ABC_RecN"/>
    <property type="match status" value="1"/>
</dbReference>
<comment type="caution">
    <text evidence="12">The sequence shown here is derived from an EMBL/GenBank/DDBJ whole genome shotgun (WGS) entry which is preliminary data.</text>
</comment>
<evidence type="ECO:0000256" key="2">
    <source>
        <dbReference type="ARBA" id="ARBA00009441"/>
    </source>
</evidence>
<feature type="coiled-coil region" evidence="10">
    <location>
        <begin position="152"/>
        <end position="186"/>
    </location>
</feature>
<dbReference type="GO" id="GO:0009432">
    <property type="term" value="P:SOS response"/>
    <property type="evidence" value="ECO:0007669"/>
    <property type="project" value="TreeGrafter"/>
</dbReference>
<evidence type="ECO:0000256" key="7">
    <source>
        <dbReference type="ARBA" id="ARBA00023204"/>
    </source>
</evidence>
<dbReference type="AlphaFoldDB" id="A0A7W5D0M8"/>
<dbReference type="Proteomes" id="UP000530850">
    <property type="component" value="Unassembled WGS sequence"/>
</dbReference>
<proteinExistence type="inferred from homology"/>
<gene>
    <name evidence="12" type="ORF">FHR31_000260</name>
</gene>
<dbReference type="GO" id="GO:0006310">
    <property type="term" value="P:DNA recombination"/>
    <property type="evidence" value="ECO:0007669"/>
    <property type="project" value="InterPro"/>
</dbReference>
<dbReference type="PIRSF" id="PIRSF003128">
    <property type="entry name" value="RecN"/>
    <property type="match status" value="1"/>
</dbReference>
<keyword evidence="5 9" id="KW-0227">DNA damage</keyword>
<dbReference type="InterPro" id="IPR027417">
    <property type="entry name" value="P-loop_NTPase"/>
</dbReference>
<evidence type="ECO:0000256" key="8">
    <source>
        <dbReference type="ARBA" id="ARBA00033408"/>
    </source>
</evidence>
<evidence type="ECO:0000256" key="9">
    <source>
        <dbReference type="PIRNR" id="PIRNR003128"/>
    </source>
</evidence>
<protein>
    <recommendedName>
        <fullName evidence="3 9">DNA repair protein RecN</fullName>
    </recommendedName>
    <alternativeName>
        <fullName evidence="8 9">Recombination protein N</fullName>
    </alternativeName>
</protein>
<evidence type="ECO:0000256" key="5">
    <source>
        <dbReference type="ARBA" id="ARBA00022763"/>
    </source>
</evidence>
<reference evidence="12 13" key="1">
    <citation type="submission" date="2020-08" db="EMBL/GenBank/DDBJ databases">
        <title>Sequencing the genomes of 1000 actinobacteria strains.</title>
        <authorList>
            <person name="Klenk H.-P."/>
        </authorList>
    </citation>
    <scope>NUCLEOTIDE SEQUENCE [LARGE SCALE GENOMIC DNA]</scope>
    <source>
        <strain evidence="12 13">DSM 22242</strain>
    </source>
</reference>
<dbReference type="EMBL" id="JACHYA010000001">
    <property type="protein sequence ID" value="MBB3170480.1"/>
    <property type="molecule type" value="Genomic_DNA"/>
</dbReference>
<dbReference type="GO" id="GO:0043590">
    <property type="term" value="C:bacterial nucleoid"/>
    <property type="evidence" value="ECO:0007669"/>
    <property type="project" value="TreeGrafter"/>
</dbReference>
<dbReference type="GeneID" id="93355990"/>
<organism evidence="12 13">
    <name type="scientific">Parvibacter caecicola</name>
    <dbReference type="NCBI Taxonomy" id="747645"/>
    <lineage>
        <taxon>Bacteria</taxon>
        <taxon>Bacillati</taxon>
        <taxon>Actinomycetota</taxon>
        <taxon>Coriobacteriia</taxon>
        <taxon>Coriobacteriales</taxon>
        <taxon>Coriobacteriaceae</taxon>
        <taxon>Parvibacter</taxon>
    </lineage>
</organism>
<keyword evidence="4" id="KW-0547">Nucleotide-binding</keyword>
<dbReference type="Gene3D" id="3.40.50.300">
    <property type="entry name" value="P-loop containing nucleotide triphosphate hydrolases"/>
    <property type="match status" value="2"/>
</dbReference>
<dbReference type="RefSeq" id="WP_123184674.1">
    <property type="nucleotide sequence ID" value="NZ_JACHYA010000001.1"/>
</dbReference>
<evidence type="ECO:0000313" key="13">
    <source>
        <dbReference type="Proteomes" id="UP000530850"/>
    </source>
</evidence>
<dbReference type="GO" id="GO:0006281">
    <property type="term" value="P:DNA repair"/>
    <property type="evidence" value="ECO:0007669"/>
    <property type="project" value="UniProtKB-KW"/>
</dbReference>